<comment type="similarity">
    <text evidence="1 3">Belongs to the short-chain dehydrogenases/reductases (SDR) family.</text>
</comment>
<dbReference type="Gene3D" id="3.40.50.720">
    <property type="entry name" value="NAD(P)-binding Rossmann-like Domain"/>
    <property type="match status" value="1"/>
</dbReference>
<gene>
    <name evidence="5" type="ORF">SALB_00081</name>
</gene>
<dbReference type="AlphaFoldDB" id="A0A401QPV5"/>
<dbReference type="InterPro" id="IPR036291">
    <property type="entry name" value="NAD(P)-bd_dom_sf"/>
</dbReference>
<dbReference type="RefSeq" id="WP_016572688.1">
    <property type="nucleotide sequence ID" value="NZ_BHXC01000001.1"/>
</dbReference>
<organism evidence="5 6">
    <name type="scientific">Streptomyces noursei</name>
    <name type="common">Streptomyces albulus</name>
    <dbReference type="NCBI Taxonomy" id="1971"/>
    <lineage>
        <taxon>Bacteria</taxon>
        <taxon>Bacillati</taxon>
        <taxon>Actinomycetota</taxon>
        <taxon>Actinomycetes</taxon>
        <taxon>Kitasatosporales</taxon>
        <taxon>Streptomycetaceae</taxon>
        <taxon>Streptomyces</taxon>
    </lineage>
</organism>
<dbReference type="NCBIfam" id="NF004824">
    <property type="entry name" value="PRK06180.1"/>
    <property type="match status" value="1"/>
</dbReference>
<proteinExistence type="inferred from homology"/>
<dbReference type="Proteomes" id="UP000288351">
    <property type="component" value="Unassembled WGS sequence"/>
</dbReference>
<dbReference type="PANTHER" id="PTHR43976:SF16">
    <property type="entry name" value="SHORT-CHAIN DEHYDROGENASE_REDUCTASE FAMILY PROTEIN"/>
    <property type="match status" value="1"/>
</dbReference>
<evidence type="ECO:0000313" key="5">
    <source>
        <dbReference type="EMBL" id="GCB87430.1"/>
    </source>
</evidence>
<dbReference type="Pfam" id="PF00106">
    <property type="entry name" value="adh_short"/>
    <property type="match status" value="1"/>
</dbReference>
<dbReference type="EMBL" id="BHXC01000001">
    <property type="protein sequence ID" value="GCB87430.1"/>
    <property type="molecule type" value="Genomic_DNA"/>
</dbReference>
<dbReference type="GO" id="GO:0016491">
    <property type="term" value="F:oxidoreductase activity"/>
    <property type="evidence" value="ECO:0007669"/>
    <property type="project" value="UniProtKB-KW"/>
</dbReference>
<dbReference type="PRINTS" id="PR00081">
    <property type="entry name" value="GDHRDH"/>
</dbReference>
<comment type="caution">
    <text evidence="5">The sequence shown here is derived from an EMBL/GenBank/DDBJ whole genome shotgun (WGS) entry which is preliminary data.</text>
</comment>
<dbReference type="SUPFAM" id="SSF51735">
    <property type="entry name" value="NAD(P)-binding Rossmann-fold domains"/>
    <property type="match status" value="1"/>
</dbReference>
<evidence type="ECO:0000256" key="1">
    <source>
        <dbReference type="ARBA" id="ARBA00006484"/>
    </source>
</evidence>
<protein>
    <submittedName>
        <fullName evidence="5">Short-chain dehydrogenase/reductase</fullName>
    </submittedName>
</protein>
<dbReference type="CDD" id="cd05374">
    <property type="entry name" value="17beta-HSD-like_SDR_c"/>
    <property type="match status" value="1"/>
</dbReference>
<reference evidence="5 6" key="1">
    <citation type="journal article" date="2019" name="Microbiol. Resour. Announc.">
        <title>Draft Genome Sequence of the Most Traditional epsilon-Poly-l-Lysine Producer, Streptomyces albulus NBRC14147.</title>
        <authorList>
            <person name="Yamanaka K."/>
            <person name="Hamano Y."/>
        </authorList>
    </citation>
    <scope>NUCLEOTIDE SEQUENCE [LARGE SCALE GENOMIC DNA]</scope>
    <source>
        <strain evidence="5 6">NBRC 14147</strain>
    </source>
</reference>
<accession>A0A401QPV5</accession>
<evidence type="ECO:0000256" key="2">
    <source>
        <dbReference type="ARBA" id="ARBA00023002"/>
    </source>
</evidence>
<dbReference type="PANTHER" id="PTHR43976">
    <property type="entry name" value="SHORT CHAIN DEHYDROGENASE"/>
    <property type="match status" value="1"/>
</dbReference>
<keyword evidence="2" id="KW-0560">Oxidoreductase</keyword>
<dbReference type="InterPro" id="IPR002347">
    <property type="entry name" value="SDR_fam"/>
</dbReference>
<evidence type="ECO:0000256" key="4">
    <source>
        <dbReference type="SAM" id="MobiDB-lite"/>
    </source>
</evidence>
<evidence type="ECO:0000256" key="3">
    <source>
        <dbReference type="RuleBase" id="RU000363"/>
    </source>
</evidence>
<feature type="region of interest" description="Disordered" evidence="4">
    <location>
        <begin position="284"/>
        <end position="306"/>
    </location>
</feature>
<evidence type="ECO:0000313" key="6">
    <source>
        <dbReference type="Proteomes" id="UP000288351"/>
    </source>
</evidence>
<dbReference type="PRINTS" id="PR00080">
    <property type="entry name" value="SDRFAMILY"/>
</dbReference>
<sequence>MNFPDSPDSPVWFVTGCSSGLGRALARTVLEHGWRAVVTARDAGKLPDLVAGHEERALALTLDVTDAEQIAKAVARAQAVFGRIDILVNNAGYGYLAAVEEGEDDEVRALFDANVFGLVDTTKAVLPGMRARRSGHIVNISSLGGLVGFGATGYYHATKFAVEGLSESLAAEVAPLGINVTIVEPAAFRTNWSGPSMRQSATTIDDYAPTAGTRRASTLATYGHQPGDPARAAQAVIDAVTAEKPPLRLLLGKAAYDIATAKLDSLKTAFDDWREVTLNADFPTEHTATTSPSGGRPTKRSSCAMT</sequence>
<dbReference type="NCBIfam" id="NF006114">
    <property type="entry name" value="PRK08263.1"/>
    <property type="match status" value="1"/>
</dbReference>
<dbReference type="InterPro" id="IPR051911">
    <property type="entry name" value="SDR_oxidoreductase"/>
</dbReference>
<name>A0A401QPV5_STRNR</name>